<dbReference type="EMBL" id="CP036276">
    <property type="protein sequence ID" value="QDU43097.1"/>
    <property type="molecule type" value="Genomic_DNA"/>
</dbReference>
<evidence type="ECO:0000256" key="1">
    <source>
        <dbReference type="SAM" id="MobiDB-lite"/>
    </source>
</evidence>
<dbReference type="PROSITE" id="PS51094">
    <property type="entry name" value="PTS_EIIA_TYPE_2"/>
    <property type="match status" value="1"/>
</dbReference>
<evidence type="ECO:0000313" key="3">
    <source>
        <dbReference type="EMBL" id="QDU43097.1"/>
    </source>
</evidence>
<sequence length="189" mass="20589">MNSASAMPNSGAIPVGSPSEKKPAAPHLDLTSVFRPNCIEMIRSASGKSSVISRLVQTLVCEERVERVHAEEIINGLLERERHGTSAIGKGLAFPHLRTQNVTNFVGAIGVAPDGINFSALDSGLTKLVFLTLSPRDGREQHITLLSRLVALMQNKAVNMQLHHQIRPSDVYEYLTDLDEQSRALVGED</sequence>
<dbReference type="Proteomes" id="UP000319383">
    <property type="component" value="Chromosome"/>
</dbReference>
<dbReference type="InterPro" id="IPR051541">
    <property type="entry name" value="PTS_SugarTrans_NitroReg"/>
</dbReference>
<evidence type="ECO:0000259" key="2">
    <source>
        <dbReference type="PROSITE" id="PS51094"/>
    </source>
</evidence>
<dbReference type="Gene3D" id="3.40.930.10">
    <property type="entry name" value="Mannitol-specific EII, Chain A"/>
    <property type="match status" value="1"/>
</dbReference>
<dbReference type="PANTHER" id="PTHR47738">
    <property type="entry name" value="PTS SYSTEM FRUCTOSE-LIKE EIIA COMPONENT-RELATED"/>
    <property type="match status" value="1"/>
</dbReference>
<dbReference type="KEGG" id="sdyn:Mal52_15690"/>
<evidence type="ECO:0000313" key="4">
    <source>
        <dbReference type="Proteomes" id="UP000319383"/>
    </source>
</evidence>
<dbReference type="InterPro" id="IPR016152">
    <property type="entry name" value="PTrfase/Anion_transptr"/>
</dbReference>
<reference evidence="3 4" key="1">
    <citation type="submission" date="2019-02" db="EMBL/GenBank/DDBJ databases">
        <title>Deep-cultivation of Planctomycetes and their phenomic and genomic characterization uncovers novel biology.</title>
        <authorList>
            <person name="Wiegand S."/>
            <person name="Jogler M."/>
            <person name="Boedeker C."/>
            <person name="Pinto D."/>
            <person name="Vollmers J."/>
            <person name="Rivas-Marin E."/>
            <person name="Kohn T."/>
            <person name="Peeters S.H."/>
            <person name="Heuer A."/>
            <person name="Rast P."/>
            <person name="Oberbeckmann S."/>
            <person name="Bunk B."/>
            <person name="Jeske O."/>
            <person name="Meyerdierks A."/>
            <person name="Storesund J.E."/>
            <person name="Kallscheuer N."/>
            <person name="Luecker S."/>
            <person name="Lage O.M."/>
            <person name="Pohl T."/>
            <person name="Merkel B.J."/>
            <person name="Hornburger P."/>
            <person name="Mueller R.-W."/>
            <person name="Bruemmer F."/>
            <person name="Labrenz M."/>
            <person name="Spormann A.M."/>
            <person name="Op den Camp H."/>
            <person name="Overmann J."/>
            <person name="Amann R."/>
            <person name="Jetten M.S.M."/>
            <person name="Mascher T."/>
            <person name="Medema M.H."/>
            <person name="Devos D.P."/>
            <person name="Kaster A.-K."/>
            <person name="Ovreas L."/>
            <person name="Rohde M."/>
            <person name="Galperin M.Y."/>
            <person name="Jogler C."/>
        </authorList>
    </citation>
    <scope>NUCLEOTIDE SEQUENCE [LARGE SCALE GENOMIC DNA]</scope>
    <source>
        <strain evidence="3 4">Mal52</strain>
    </source>
</reference>
<organism evidence="3 4">
    <name type="scientific">Symmachiella dynata</name>
    <dbReference type="NCBI Taxonomy" id="2527995"/>
    <lineage>
        <taxon>Bacteria</taxon>
        <taxon>Pseudomonadati</taxon>
        <taxon>Planctomycetota</taxon>
        <taxon>Planctomycetia</taxon>
        <taxon>Planctomycetales</taxon>
        <taxon>Planctomycetaceae</taxon>
        <taxon>Symmachiella</taxon>
    </lineage>
</organism>
<keyword evidence="4" id="KW-1185">Reference proteome</keyword>
<name>A0A517ZKV9_9PLAN</name>
<accession>A0A517ZKV9</accession>
<proteinExistence type="predicted"/>
<gene>
    <name evidence="3" type="primary">fruA_2</name>
    <name evidence="3" type="ORF">Mal52_15690</name>
</gene>
<dbReference type="RefSeq" id="WP_145375148.1">
    <property type="nucleotide sequence ID" value="NZ_CP036276.1"/>
</dbReference>
<feature type="region of interest" description="Disordered" evidence="1">
    <location>
        <begin position="1"/>
        <end position="24"/>
    </location>
</feature>
<dbReference type="Pfam" id="PF00359">
    <property type="entry name" value="PTS_EIIA_2"/>
    <property type="match status" value="1"/>
</dbReference>
<dbReference type="AlphaFoldDB" id="A0A517ZKV9"/>
<dbReference type="InterPro" id="IPR002178">
    <property type="entry name" value="PTS_EIIA_type-2_dom"/>
</dbReference>
<protein>
    <submittedName>
        <fullName evidence="3">PTS system fructose-specific EIIABC component</fullName>
    </submittedName>
</protein>
<dbReference type="SUPFAM" id="SSF55804">
    <property type="entry name" value="Phoshotransferase/anion transport protein"/>
    <property type="match status" value="1"/>
</dbReference>
<feature type="domain" description="PTS EIIA type-2" evidence="2">
    <location>
        <begin position="32"/>
        <end position="178"/>
    </location>
</feature>